<protein>
    <submittedName>
        <fullName evidence="11">Methyl-accepting chemotaxis protein</fullName>
    </submittedName>
</protein>
<feature type="chain" id="PRO_5021994942" evidence="7">
    <location>
        <begin position="20"/>
        <end position="700"/>
    </location>
</feature>
<keyword evidence="6" id="KW-0472">Membrane</keyword>
<dbReference type="InterPro" id="IPR000727">
    <property type="entry name" value="T_SNARE_dom"/>
</dbReference>
<name>A0A512DP55_9PROT</name>
<feature type="signal peptide" evidence="7">
    <location>
        <begin position="1"/>
        <end position="19"/>
    </location>
</feature>
<dbReference type="PANTHER" id="PTHR32089">
    <property type="entry name" value="METHYL-ACCEPTING CHEMOTAXIS PROTEIN MCPB"/>
    <property type="match status" value="1"/>
</dbReference>
<comment type="similarity">
    <text evidence="4">Belongs to the methyl-accepting chemotaxis (MCP) protein family.</text>
</comment>
<dbReference type="Pfam" id="PF00015">
    <property type="entry name" value="MCPsignal"/>
    <property type="match status" value="1"/>
</dbReference>
<evidence type="ECO:0000256" key="1">
    <source>
        <dbReference type="ARBA" id="ARBA00004429"/>
    </source>
</evidence>
<evidence type="ECO:0000256" key="3">
    <source>
        <dbReference type="ARBA" id="ARBA00023224"/>
    </source>
</evidence>
<evidence type="ECO:0000256" key="4">
    <source>
        <dbReference type="ARBA" id="ARBA00029447"/>
    </source>
</evidence>
<reference evidence="11 12" key="1">
    <citation type="submission" date="2019-07" db="EMBL/GenBank/DDBJ databases">
        <title>Whole genome shotgun sequence of Skermanella aerolata NBRC 106429.</title>
        <authorList>
            <person name="Hosoyama A."/>
            <person name="Uohara A."/>
            <person name="Ohji S."/>
            <person name="Ichikawa N."/>
        </authorList>
    </citation>
    <scope>NUCLEOTIDE SEQUENCE [LARGE SCALE GENOMIC DNA]</scope>
    <source>
        <strain evidence="11 12">NBRC 106429</strain>
    </source>
</reference>
<keyword evidence="6" id="KW-1133">Transmembrane helix</keyword>
<dbReference type="CDD" id="cd06225">
    <property type="entry name" value="HAMP"/>
    <property type="match status" value="1"/>
</dbReference>
<dbReference type="AlphaFoldDB" id="A0A512DP55"/>
<keyword evidence="6" id="KW-0812">Transmembrane</keyword>
<gene>
    <name evidence="11" type="ORF">SAE02_23860</name>
</gene>
<dbReference type="Pfam" id="PF21689">
    <property type="entry name" value="TorS_sensor_domain"/>
    <property type="match status" value="1"/>
</dbReference>
<proteinExistence type="inferred from homology"/>
<keyword evidence="3 5" id="KW-0807">Transducer</keyword>
<dbReference type="PROSITE" id="PS50111">
    <property type="entry name" value="CHEMOTAXIS_TRANSDUC_2"/>
    <property type="match status" value="1"/>
</dbReference>
<keyword evidence="7" id="KW-0732">Signal</keyword>
<dbReference type="GO" id="GO:0004888">
    <property type="term" value="F:transmembrane signaling receptor activity"/>
    <property type="evidence" value="ECO:0007669"/>
    <property type="project" value="InterPro"/>
</dbReference>
<dbReference type="PRINTS" id="PR00260">
    <property type="entry name" value="CHEMTRNSDUCR"/>
</dbReference>
<comment type="caution">
    <text evidence="11">The sequence shown here is derived from an EMBL/GenBank/DDBJ whole genome shotgun (WGS) entry which is preliminary data.</text>
</comment>
<evidence type="ECO:0000256" key="5">
    <source>
        <dbReference type="PROSITE-ProRule" id="PRU00284"/>
    </source>
</evidence>
<dbReference type="RefSeq" id="WP_052831002.1">
    <property type="nucleotide sequence ID" value="NZ_BJYZ01000009.1"/>
</dbReference>
<keyword evidence="2" id="KW-1003">Cell membrane</keyword>
<dbReference type="SMART" id="SM00283">
    <property type="entry name" value="MA"/>
    <property type="match status" value="1"/>
</dbReference>
<keyword evidence="2" id="KW-0997">Cell inner membrane</keyword>
<evidence type="ECO:0000256" key="2">
    <source>
        <dbReference type="ARBA" id="ARBA00022519"/>
    </source>
</evidence>
<dbReference type="PANTHER" id="PTHR32089:SF112">
    <property type="entry name" value="LYSOZYME-LIKE PROTEIN-RELATED"/>
    <property type="match status" value="1"/>
</dbReference>
<evidence type="ECO:0000256" key="6">
    <source>
        <dbReference type="SAM" id="Phobius"/>
    </source>
</evidence>
<organism evidence="11 12">
    <name type="scientific">Skermanella aerolata</name>
    <dbReference type="NCBI Taxonomy" id="393310"/>
    <lineage>
        <taxon>Bacteria</taxon>
        <taxon>Pseudomonadati</taxon>
        <taxon>Pseudomonadota</taxon>
        <taxon>Alphaproteobacteria</taxon>
        <taxon>Rhodospirillales</taxon>
        <taxon>Azospirillaceae</taxon>
        <taxon>Skermanella</taxon>
    </lineage>
</organism>
<feature type="transmembrane region" description="Helical" evidence="6">
    <location>
        <begin position="328"/>
        <end position="349"/>
    </location>
</feature>
<dbReference type="InterPro" id="IPR004089">
    <property type="entry name" value="MCPsignal_dom"/>
</dbReference>
<dbReference type="Pfam" id="PF00672">
    <property type="entry name" value="HAMP"/>
    <property type="match status" value="1"/>
</dbReference>
<evidence type="ECO:0000256" key="7">
    <source>
        <dbReference type="SAM" id="SignalP"/>
    </source>
</evidence>
<dbReference type="EMBL" id="BJYZ01000009">
    <property type="protein sequence ID" value="GEO38238.1"/>
    <property type="molecule type" value="Genomic_DNA"/>
</dbReference>
<dbReference type="PROSITE" id="PS50885">
    <property type="entry name" value="HAMP"/>
    <property type="match status" value="1"/>
</dbReference>
<evidence type="ECO:0000259" key="8">
    <source>
        <dbReference type="PROSITE" id="PS50111"/>
    </source>
</evidence>
<accession>A0A512DP55</accession>
<evidence type="ECO:0000313" key="11">
    <source>
        <dbReference type="EMBL" id="GEO38238.1"/>
    </source>
</evidence>
<dbReference type="Gene3D" id="1.10.287.950">
    <property type="entry name" value="Methyl-accepting chemotaxis protein"/>
    <property type="match status" value="1"/>
</dbReference>
<dbReference type="GO" id="GO:0006935">
    <property type="term" value="P:chemotaxis"/>
    <property type="evidence" value="ECO:0007669"/>
    <property type="project" value="InterPro"/>
</dbReference>
<evidence type="ECO:0000313" key="12">
    <source>
        <dbReference type="Proteomes" id="UP000321523"/>
    </source>
</evidence>
<dbReference type="Gene3D" id="6.10.340.10">
    <property type="match status" value="1"/>
</dbReference>
<dbReference type="InterPro" id="IPR038188">
    <property type="entry name" value="TorS_sensor_sf"/>
</dbReference>
<dbReference type="SUPFAM" id="SSF58104">
    <property type="entry name" value="Methyl-accepting chemotaxis protein (MCP) signaling domain"/>
    <property type="match status" value="1"/>
</dbReference>
<dbReference type="PROSITE" id="PS50192">
    <property type="entry name" value="T_SNARE"/>
    <property type="match status" value="1"/>
</dbReference>
<dbReference type="InterPro" id="IPR004090">
    <property type="entry name" value="Chemotax_Me-accpt_rcpt"/>
</dbReference>
<dbReference type="SMART" id="SM00304">
    <property type="entry name" value="HAMP"/>
    <property type="match status" value="1"/>
</dbReference>
<evidence type="ECO:0000259" key="9">
    <source>
        <dbReference type="PROSITE" id="PS50192"/>
    </source>
</evidence>
<dbReference type="Gene3D" id="1.20.58.920">
    <property type="match status" value="1"/>
</dbReference>
<dbReference type="InterPro" id="IPR003660">
    <property type="entry name" value="HAMP_dom"/>
</dbReference>
<dbReference type="GO" id="GO:0007165">
    <property type="term" value="P:signal transduction"/>
    <property type="evidence" value="ECO:0007669"/>
    <property type="project" value="UniProtKB-KW"/>
</dbReference>
<feature type="domain" description="HAMP" evidence="10">
    <location>
        <begin position="351"/>
        <end position="403"/>
    </location>
</feature>
<sequence length="700" mass="73781">MLLAIGAVLSGTLMAAAVAINGYGNVETTLATITEQSLPAMNRAMRVAQHAERLVALAPALEAARDEAGHREVSDRIVAGKQVFEERLAELREVTAGDGTEDGQALAEAASALLRNLSELDRTMEQRVALTTAREAMVPELIAAHARIEKVLAPLLSLYNAQLDQAHAILSDPDAGTEQLREAGRQIVEATAGRSAMAGMIADAGAVRNQLLEVVYSTDSDRLMVVQTNLQGRLVSLDMARGQLPEKVAEMVSGPFGVMQRVASDPGNMLEGRAKELEILKRFHSLVDGNRDLSERLAALVEGVVQRQETNVDGATGATTLLLDRGTALLIGVGAFSIVLSALVIWLYIGRNVVHRLLTLRTSMASIAGGDLTVAIPTGGRDEIAEMATTLIVFRDNALAVREAERRTEAERIRAAEDRRAMLLDLASRFESRVKGAVDQVSGAASQMQRTAADMAASARDSSDLAGQALSAAGQASGNVEDAAAAAHELSLSITEIGRQAVMSAGITGEAVENAQATDDTMKTLDQTALRIGDVVKLISSIASQTNLLALNATIEAARAGEAGKGFAVVADEVKQLAHQTAEATDEIARQIGEVQSVTGDAVGRIQAIGTVIRRIDEINSTIAAAVEEQRAATTEIARNLSEASTGTSRVSDTVDRVTGMAARTGEAAGGVLEASDRLSVQARSLDQQVDDFLREVRSA</sequence>
<dbReference type="Proteomes" id="UP000321523">
    <property type="component" value="Unassembled WGS sequence"/>
</dbReference>
<comment type="subcellular location">
    <subcellularLocation>
        <location evidence="1">Cell inner membrane</location>
        <topology evidence="1">Multi-pass membrane protein</topology>
    </subcellularLocation>
</comment>
<feature type="domain" description="Methyl-accepting transducer" evidence="8">
    <location>
        <begin position="437"/>
        <end position="666"/>
    </location>
</feature>
<feature type="domain" description="T-SNARE coiled-coil homology" evidence="9">
    <location>
        <begin position="596"/>
        <end position="658"/>
    </location>
</feature>
<keyword evidence="12" id="KW-1185">Reference proteome</keyword>
<evidence type="ECO:0000259" key="10">
    <source>
        <dbReference type="PROSITE" id="PS50885"/>
    </source>
</evidence>
<dbReference type="GO" id="GO:0005886">
    <property type="term" value="C:plasma membrane"/>
    <property type="evidence" value="ECO:0007669"/>
    <property type="project" value="UniProtKB-SubCell"/>
</dbReference>